<dbReference type="EMBL" id="VULZ01000003">
    <property type="protein sequence ID" value="MSS14289.1"/>
    <property type="molecule type" value="Genomic_DNA"/>
</dbReference>
<evidence type="ECO:0000259" key="7">
    <source>
        <dbReference type="Pfam" id="PF02601"/>
    </source>
</evidence>
<evidence type="ECO:0000256" key="1">
    <source>
        <dbReference type="ARBA" id="ARBA00022490"/>
    </source>
</evidence>
<dbReference type="GO" id="GO:0009318">
    <property type="term" value="C:exodeoxyribonuclease VII complex"/>
    <property type="evidence" value="ECO:0007669"/>
    <property type="project" value="UniProtKB-UniRule"/>
</dbReference>
<evidence type="ECO:0000313" key="9">
    <source>
        <dbReference type="EMBL" id="MSS14289.1"/>
    </source>
</evidence>
<dbReference type="CDD" id="cd04489">
    <property type="entry name" value="ExoVII_LU_OBF"/>
    <property type="match status" value="1"/>
</dbReference>
<comment type="function">
    <text evidence="5">Bidirectionally degrades single-stranded DNA into large acid-insoluble oligonucleotides, which are then degraded further into small acid-soluble oligonucleotides.</text>
</comment>
<keyword evidence="4 5" id="KW-0269">Exonuclease</keyword>
<accession>A0A6L5X1L2</accession>
<dbReference type="Proteomes" id="UP000481852">
    <property type="component" value="Unassembled WGS sequence"/>
</dbReference>
<comment type="subcellular location">
    <subcellularLocation>
        <location evidence="5 6">Cytoplasm</location>
    </subcellularLocation>
</comment>
<dbReference type="Pfam" id="PF13742">
    <property type="entry name" value="tRNA_anti_2"/>
    <property type="match status" value="1"/>
</dbReference>
<dbReference type="HAMAP" id="MF_00378">
    <property type="entry name" value="Exonuc_7_L"/>
    <property type="match status" value="1"/>
</dbReference>
<comment type="catalytic activity">
    <reaction evidence="5 6">
        <text>Exonucleolytic cleavage in either 5'- to 3'- or 3'- to 5'-direction to yield nucleoside 5'-phosphates.</text>
        <dbReference type="EC" id="3.1.11.6"/>
    </reaction>
</comment>
<comment type="similarity">
    <text evidence="5 6">Belongs to the XseA family.</text>
</comment>
<evidence type="ECO:0000256" key="4">
    <source>
        <dbReference type="ARBA" id="ARBA00022839"/>
    </source>
</evidence>
<evidence type="ECO:0000313" key="10">
    <source>
        <dbReference type="Proteomes" id="UP000481852"/>
    </source>
</evidence>
<dbReference type="InterPro" id="IPR020579">
    <property type="entry name" value="Exonuc_VII_lsu_C"/>
</dbReference>
<feature type="domain" description="OB-fold nucleic acid binding" evidence="8">
    <location>
        <begin position="8"/>
        <end position="102"/>
    </location>
</feature>
<dbReference type="GO" id="GO:0003676">
    <property type="term" value="F:nucleic acid binding"/>
    <property type="evidence" value="ECO:0007669"/>
    <property type="project" value="InterPro"/>
</dbReference>
<evidence type="ECO:0000256" key="2">
    <source>
        <dbReference type="ARBA" id="ARBA00022722"/>
    </source>
</evidence>
<keyword evidence="3 5" id="KW-0378">Hydrolase</keyword>
<feature type="domain" description="Exonuclease VII large subunit C-terminal" evidence="7">
    <location>
        <begin position="126"/>
        <end position="436"/>
    </location>
</feature>
<dbReference type="PANTHER" id="PTHR30008">
    <property type="entry name" value="EXODEOXYRIBONUCLEASE 7 LARGE SUBUNIT"/>
    <property type="match status" value="1"/>
</dbReference>
<comment type="subunit">
    <text evidence="5">Heterooligomer composed of large and small subunits.</text>
</comment>
<dbReference type="InterPro" id="IPR003753">
    <property type="entry name" value="Exonuc_VII_L"/>
</dbReference>
<dbReference type="AlphaFoldDB" id="A0A6L5X1L2"/>
<comment type="caution">
    <text evidence="9">The sequence shown here is derived from an EMBL/GenBank/DDBJ whole genome shotgun (WGS) entry which is preliminary data.</text>
</comment>
<keyword evidence="2 5" id="KW-0540">Nuclease</keyword>
<organism evidence="9 10">
    <name type="scientific">Porcincola intestinalis</name>
    <dbReference type="NCBI Taxonomy" id="2606632"/>
    <lineage>
        <taxon>Bacteria</taxon>
        <taxon>Bacillati</taxon>
        <taxon>Bacillota</taxon>
        <taxon>Clostridia</taxon>
        <taxon>Lachnospirales</taxon>
        <taxon>Lachnospiraceae</taxon>
        <taxon>Porcincola</taxon>
    </lineage>
</organism>
<protein>
    <recommendedName>
        <fullName evidence="5">Exodeoxyribonuclease 7 large subunit</fullName>
        <ecNumber evidence="5">3.1.11.6</ecNumber>
    </recommendedName>
    <alternativeName>
        <fullName evidence="5">Exodeoxyribonuclease VII large subunit</fullName>
        <shortName evidence="5">Exonuclease VII large subunit</shortName>
    </alternativeName>
</protein>
<evidence type="ECO:0000259" key="8">
    <source>
        <dbReference type="Pfam" id="PF13742"/>
    </source>
</evidence>
<gene>
    <name evidence="5" type="primary">xseA</name>
    <name evidence="9" type="ORF">FYJ35_04390</name>
</gene>
<dbReference type="GO" id="GO:0005737">
    <property type="term" value="C:cytoplasm"/>
    <property type="evidence" value="ECO:0007669"/>
    <property type="project" value="UniProtKB-SubCell"/>
</dbReference>
<dbReference type="GO" id="GO:0008855">
    <property type="term" value="F:exodeoxyribonuclease VII activity"/>
    <property type="evidence" value="ECO:0007669"/>
    <property type="project" value="UniProtKB-UniRule"/>
</dbReference>
<keyword evidence="1 5" id="KW-0963">Cytoplasm</keyword>
<dbReference type="NCBIfam" id="TIGR00237">
    <property type="entry name" value="xseA"/>
    <property type="match status" value="1"/>
</dbReference>
<dbReference type="EC" id="3.1.11.6" evidence="5"/>
<dbReference type="RefSeq" id="WP_154523740.1">
    <property type="nucleotide sequence ID" value="NZ_JAXEDB010000038.1"/>
</dbReference>
<keyword evidence="10" id="KW-1185">Reference proteome</keyword>
<name>A0A6L5X1L2_9FIRM</name>
<sequence length="452" mass="50418">MSTQRSVYTVAQVNSYIHQMFSADPFLTRIYVKGEISNCKYHSSGHIYFSLKDELAQVNCIMFAGNRKKLNFRLEDGQKVIVFGSMGVYEKGGSYQLYASAIRLDGIGALYERFEALKSELSEMGMFDQMYKKPVPHYIKRLGVVTAPTGAAVRDIINVSKRRNPGIEILLYPALVQGEGAAQSVARGIRLLDSHHVDTIIVGRGGGSIEDLWAFNERVVAEAIFNASTPIISAVGHETDFTIADYVADLRAPTPSAAAELAVDDMVSIRSGIEQDRVRLRNQMTQKCAYVRREAEGYRLRLQAKGPAGRLRERMMQLENLQERMTNACRARVDGAREAVRALNFGLKMKTKIRETENLLRVAEPPLRAAMRQRLQGTEGRYRVLEAKVRMLSPQDHLNRGYAFVADSRGKAVQSVSSLVRGELLNITLRDGSLGATVQQIRPEGLQSQSVK</sequence>
<dbReference type="PANTHER" id="PTHR30008:SF0">
    <property type="entry name" value="EXODEOXYRIBONUCLEASE 7 LARGE SUBUNIT"/>
    <property type="match status" value="1"/>
</dbReference>
<proteinExistence type="inferred from homology"/>
<evidence type="ECO:0000256" key="6">
    <source>
        <dbReference type="RuleBase" id="RU004355"/>
    </source>
</evidence>
<evidence type="ECO:0000256" key="5">
    <source>
        <dbReference type="HAMAP-Rule" id="MF_00378"/>
    </source>
</evidence>
<evidence type="ECO:0000256" key="3">
    <source>
        <dbReference type="ARBA" id="ARBA00022801"/>
    </source>
</evidence>
<dbReference type="Pfam" id="PF02601">
    <property type="entry name" value="Exonuc_VII_L"/>
    <property type="match status" value="1"/>
</dbReference>
<dbReference type="InterPro" id="IPR025824">
    <property type="entry name" value="OB-fold_nuc-bd_dom"/>
</dbReference>
<dbReference type="GO" id="GO:0006308">
    <property type="term" value="P:DNA catabolic process"/>
    <property type="evidence" value="ECO:0007669"/>
    <property type="project" value="UniProtKB-UniRule"/>
</dbReference>
<reference evidence="9 10" key="1">
    <citation type="submission" date="2019-08" db="EMBL/GenBank/DDBJ databases">
        <title>In-depth cultivation of the pig gut microbiome towards novel bacterial diversity and tailored functional studies.</title>
        <authorList>
            <person name="Wylensek D."/>
            <person name="Hitch T.C.A."/>
            <person name="Clavel T."/>
        </authorList>
    </citation>
    <scope>NUCLEOTIDE SEQUENCE [LARGE SCALE GENOMIC DNA]</scope>
    <source>
        <strain evidence="9 10">Oil+RF-744-WCA-WT-11</strain>
    </source>
</reference>